<evidence type="ECO:0000256" key="1">
    <source>
        <dbReference type="ARBA" id="ARBA00022617"/>
    </source>
</evidence>
<evidence type="ECO:0000256" key="3">
    <source>
        <dbReference type="ARBA" id="ARBA00022964"/>
    </source>
</evidence>
<accession>A0A9P6CD87</accession>
<dbReference type="GO" id="GO:0004601">
    <property type="term" value="F:peroxidase activity"/>
    <property type="evidence" value="ECO:0007669"/>
    <property type="project" value="UniProtKB-KW"/>
</dbReference>
<evidence type="ECO:0000313" key="9">
    <source>
        <dbReference type="Proteomes" id="UP000807353"/>
    </source>
</evidence>
<name>A0A9P6CD87_9AGAR</name>
<gene>
    <name evidence="8" type="ORF">BDZ94DRAFT_1310542</name>
</gene>
<keyword evidence="1 6" id="KW-0349">Heme</keyword>
<dbReference type="InterPro" id="IPR019791">
    <property type="entry name" value="Haem_peroxidase_animal"/>
</dbReference>
<organism evidence="8 9">
    <name type="scientific">Collybia nuda</name>
    <dbReference type="NCBI Taxonomy" id="64659"/>
    <lineage>
        <taxon>Eukaryota</taxon>
        <taxon>Fungi</taxon>
        <taxon>Dikarya</taxon>
        <taxon>Basidiomycota</taxon>
        <taxon>Agaricomycotina</taxon>
        <taxon>Agaricomycetes</taxon>
        <taxon>Agaricomycetidae</taxon>
        <taxon>Agaricales</taxon>
        <taxon>Tricholomatineae</taxon>
        <taxon>Clitocybaceae</taxon>
        <taxon>Collybia</taxon>
    </lineage>
</organism>
<dbReference type="InterPro" id="IPR036396">
    <property type="entry name" value="Cyt_P450_sf"/>
</dbReference>
<keyword evidence="2 6" id="KW-0479">Metal-binding</keyword>
<dbReference type="InterPro" id="IPR034812">
    <property type="entry name" value="Ppo-like_N"/>
</dbReference>
<dbReference type="OrthoDB" id="823504at2759"/>
<keyword evidence="5 6" id="KW-0408">Iron</keyword>
<evidence type="ECO:0000313" key="8">
    <source>
        <dbReference type="EMBL" id="KAF9461526.1"/>
    </source>
</evidence>
<dbReference type="GO" id="GO:0051213">
    <property type="term" value="F:dioxygenase activity"/>
    <property type="evidence" value="ECO:0007669"/>
    <property type="project" value="UniProtKB-KW"/>
</dbReference>
<evidence type="ECO:0000256" key="5">
    <source>
        <dbReference type="ARBA" id="ARBA00023004"/>
    </source>
</evidence>
<dbReference type="GO" id="GO:0006979">
    <property type="term" value="P:response to oxidative stress"/>
    <property type="evidence" value="ECO:0007669"/>
    <property type="project" value="InterPro"/>
</dbReference>
<dbReference type="GO" id="GO:0005506">
    <property type="term" value="F:iron ion binding"/>
    <property type="evidence" value="ECO:0007669"/>
    <property type="project" value="InterPro"/>
</dbReference>
<dbReference type="GO" id="GO:0006631">
    <property type="term" value="P:fatty acid metabolic process"/>
    <property type="evidence" value="ECO:0007669"/>
    <property type="project" value="UniProtKB-ARBA"/>
</dbReference>
<dbReference type="CDD" id="cd09817">
    <property type="entry name" value="linoleate_diol_synthase_like"/>
    <property type="match status" value="1"/>
</dbReference>
<dbReference type="PANTHER" id="PTHR11903">
    <property type="entry name" value="PROSTAGLANDIN G/H SYNTHASE"/>
    <property type="match status" value="1"/>
</dbReference>
<dbReference type="AlphaFoldDB" id="A0A9P6CD87"/>
<proteinExistence type="predicted"/>
<keyword evidence="8" id="KW-0575">Peroxidase</keyword>
<evidence type="ECO:0000256" key="2">
    <source>
        <dbReference type="ARBA" id="ARBA00022723"/>
    </source>
</evidence>
<reference evidence="8" key="1">
    <citation type="submission" date="2020-11" db="EMBL/GenBank/DDBJ databases">
        <authorList>
            <consortium name="DOE Joint Genome Institute"/>
            <person name="Ahrendt S."/>
            <person name="Riley R."/>
            <person name="Andreopoulos W."/>
            <person name="Labutti K."/>
            <person name="Pangilinan J."/>
            <person name="Ruiz-Duenas F.J."/>
            <person name="Barrasa J.M."/>
            <person name="Sanchez-Garcia M."/>
            <person name="Camarero S."/>
            <person name="Miyauchi S."/>
            <person name="Serrano A."/>
            <person name="Linde D."/>
            <person name="Babiker R."/>
            <person name="Drula E."/>
            <person name="Ayuso-Fernandez I."/>
            <person name="Pacheco R."/>
            <person name="Padilla G."/>
            <person name="Ferreira P."/>
            <person name="Barriuso J."/>
            <person name="Kellner H."/>
            <person name="Castanera R."/>
            <person name="Alfaro M."/>
            <person name="Ramirez L."/>
            <person name="Pisabarro A.G."/>
            <person name="Kuo A."/>
            <person name="Tritt A."/>
            <person name="Lipzen A."/>
            <person name="He G."/>
            <person name="Yan M."/>
            <person name="Ng V."/>
            <person name="Cullen D."/>
            <person name="Martin F."/>
            <person name="Rosso M.-N."/>
            <person name="Henrissat B."/>
            <person name="Hibbett D."/>
            <person name="Martinez A.T."/>
            <person name="Grigoriev I.V."/>
        </authorList>
    </citation>
    <scope>NUCLEOTIDE SEQUENCE</scope>
    <source>
        <strain evidence="8">CBS 247.69</strain>
    </source>
</reference>
<dbReference type="SUPFAM" id="SSF48264">
    <property type="entry name" value="Cytochrome P450"/>
    <property type="match status" value="1"/>
</dbReference>
<dbReference type="InterPro" id="IPR050783">
    <property type="entry name" value="Oxylipin_biosynth_metab"/>
</dbReference>
<dbReference type="InterPro" id="IPR037120">
    <property type="entry name" value="Haem_peroxidase_sf_animal"/>
</dbReference>
<dbReference type="Gene3D" id="1.10.630.10">
    <property type="entry name" value="Cytochrome P450"/>
    <property type="match status" value="1"/>
</dbReference>
<dbReference type="InterPro" id="IPR010255">
    <property type="entry name" value="Haem_peroxidase_sf"/>
</dbReference>
<evidence type="ECO:0000256" key="6">
    <source>
        <dbReference type="PIRSR" id="PIRSR619791-2"/>
    </source>
</evidence>
<dbReference type="PANTHER" id="PTHR11903:SF37">
    <property type="entry name" value="PSI-PRODUCING OXYGENASE A"/>
    <property type="match status" value="1"/>
</dbReference>
<feature type="region of interest" description="Disordered" evidence="7">
    <location>
        <begin position="143"/>
        <end position="174"/>
    </location>
</feature>
<dbReference type="GO" id="GO:0016705">
    <property type="term" value="F:oxidoreductase activity, acting on paired donors, with incorporation or reduction of molecular oxygen"/>
    <property type="evidence" value="ECO:0007669"/>
    <property type="project" value="InterPro"/>
</dbReference>
<dbReference type="EMBL" id="MU150283">
    <property type="protein sequence ID" value="KAF9461526.1"/>
    <property type="molecule type" value="Genomic_DNA"/>
</dbReference>
<comment type="caution">
    <text evidence="8">The sequence shown here is derived from an EMBL/GenBank/DDBJ whole genome shotgun (WGS) entry which is preliminary data.</text>
</comment>
<dbReference type="GO" id="GO:0004497">
    <property type="term" value="F:monooxygenase activity"/>
    <property type="evidence" value="ECO:0007669"/>
    <property type="project" value="InterPro"/>
</dbReference>
<dbReference type="Pfam" id="PF03098">
    <property type="entry name" value="An_peroxidase"/>
    <property type="match status" value="1"/>
</dbReference>
<keyword evidence="9" id="KW-1185">Reference proteome</keyword>
<evidence type="ECO:0000256" key="7">
    <source>
        <dbReference type="SAM" id="MobiDB-lite"/>
    </source>
</evidence>
<dbReference type="GO" id="GO:0020037">
    <property type="term" value="F:heme binding"/>
    <property type="evidence" value="ECO:0007669"/>
    <property type="project" value="InterPro"/>
</dbReference>
<dbReference type="Proteomes" id="UP000807353">
    <property type="component" value="Unassembled WGS sequence"/>
</dbReference>
<dbReference type="CDD" id="cd20612">
    <property type="entry name" value="CYP_LDS-like_C"/>
    <property type="match status" value="1"/>
</dbReference>
<keyword evidence="4" id="KW-0560">Oxidoreductase</keyword>
<keyword evidence="3" id="KW-0223">Dioxygenase</keyword>
<dbReference type="Gene3D" id="1.10.640.10">
    <property type="entry name" value="Haem peroxidase domain superfamily, animal type"/>
    <property type="match status" value="1"/>
</dbReference>
<evidence type="ECO:0000256" key="4">
    <source>
        <dbReference type="ARBA" id="ARBA00023002"/>
    </source>
</evidence>
<feature type="binding site" description="axial binding residue" evidence="6">
    <location>
        <position position="386"/>
    </location>
    <ligand>
        <name>heme b</name>
        <dbReference type="ChEBI" id="CHEBI:60344"/>
    </ligand>
    <ligandPart>
        <name>Fe</name>
        <dbReference type="ChEBI" id="CHEBI:18248"/>
    </ligandPart>
</feature>
<dbReference type="SUPFAM" id="SSF48113">
    <property type="entry name" value="Heme-dependent peroxidases"/>
    <property type="match status" value="1"/>
</dbReference>
<sequence length="1102" mass="122804">MADVSASRAFTMGVDAVYLSKRPLPTAPTGYYDWQITTDPADDREGHSAVTNLVHRVQAFKAKGEFKPDPSHVDAFLDAHNNPTSIDDRKGAFATGLGILARLDPHSDLSKKMNNSVISTLYNTVPHPPASYLGPDHCFRHADGGGNNLQDPDLGRAGTPYSRSVQGRSGLPRSSLPDPGLIFDSILRKHDHQDHAGGMSSLIFAFAAIVTHSLFRTDHRNIHINNASSFLDLSPLYGDNQTAQDKVRDKAAGRGLLYPDTFSEERLLFLPAAASVLLVIFSRNHNYIAEKILKINERGLWLDPPPADEARRGIQDEQIFQTAKLINCGHFMSAIMGDYVAGFLGSSEGCNWNMNAFDLIQGKEHNVSRGQGNHCSVEFNVLYRWHATTSARDEKWTEGVFNKFFNNKPFDQLSLRDLPTIAKVFQDVEPNPARRTFGGRVVYVHVFLKRGPDGRFSDDDLADVLQSATQDPAGAFRGRGTPPVLRIVEIMGIEQSRAWGVCTMNEFRKYLGLKVFESFEDWNPDPEISAAARQLYGHIDNLELYTGLQAESTMRLTDGSRFACGYTTTRAVLGDAIALVRGDRFHTSDFTPINLTTWGFQDCQRDMNNGASGGEIPKLLLRHLPRHYPYNNVYSLYPFFTPTKMRKSLEAQGIASKYTFDRPVPLSVPKILNTFTAIKTVFSDPARFKVVYEKQGYGSIMTFDEMMKHDQDRGMILQALFPQKESLSQYVSWFGETTAKKIQEKSWRYPNVPGTYVDIVKDVINTVSVHLVSEKLTGISLKTKENPSGLYTEKEVFDMLKTLYTCVQNIYQLKYFSLSISNIEQQHGFALHEAAAHTRTIMNALITKSLFEIKPSLSPNFVGKVVAGTVSYFWPPSKKSHHPFLKSLTDSGRPLDELLGNTLGLAVGASVSHAHAAVHVIDFYLDDAREKEKQHISHLANSRDSQSADLLRGYVYEAMRLKPQFSGLWREAVVDATIPQGPGLPAIDIKAGDRIWASFKNAHINPLDFPDPKVVNPHRPVASYNLNGAGFHNCPGATFSYQSICEIVKIVFQLKNVRRAVGDAGKLTGFTEIINGTDTEFYVQRNGSVSSWPGSMHIVYDA</sequence>
<protein>
    <submittedName>
        <fullName evidence="8">Heme peroxidase</fullName>
    </submittedName>
</protein>
<dbReference type="PROSITE" id="PS50292">
    <property type="entry name" value="PEROXIDASE_3"/>
    <property type="match status" value="1"/>
</dbReference>